<dbReference type="PROSITE" id="PS50016">
    <property type="entry name" value="ZF_PHD_2"/>
    <property type="match status" value="1"/>
</dbReference>
<comment type="subcellular location">
    <subcellularLocation>
        <location evidence="1">Nucleus</location>
    </subcellularLocation>
</comment>
<dbReference type="PANTHER" id="PTHR19303">
    <property type="entry name" value="TRANSPOSON"/>
    <property type="match status" value="1"/>
</dbReference>
<feature type="domain" description="PHD-type" evidence="7">
    <location>
        <begin position="542"/>
        <end position="593"/>
    </location>
</feature>
<keyword evidence="2" id="KW-0479">Metal-binding</keyword>
<accession>A0ABQ9IUQ2</accession>
<keyword evidence="4" id="KW-0862">Zinc</keyword>
<keyword evidence="3 5" id="KW-0863">Zinc-finger</keyword>
<evidence type="ECO:0000256" key="4">
    <source>
        <dbReference type="ARBA" id="ARBA00022833"/>
    </source>
</evidence>
<dbReference type="InterPro" id="IPR050863">
    <property type="entry name" value="CenT-Element_Derived"/>
</dbReference>
<comment type="caution">
    <text evidence="8">The sequence shown here is derived from an EMBL/GenBank/DDBJ whole genome shotgun (WGS) entry which is preliminary data.</text>
</comment>
<organism evidence="8 9">
    <name type="scientific">Molorchus minor</name>
    <dbReference type="NCBI Taxonomy" id="1323400"/>
    <lineage>
        <taxon>Eukaryota</taxon>
        <taxon>Metazoa</taxon>
        <taxon>Ecdysozoa</taxon>
        <taxon>Arthropoda</taxon>
        <taxon>Hexapoda</taxon>
        <taxon>Insecta</taxon>
        <taxon>Pterygota</taxon>
        <taxon>Neoptera</taxon>
        <taxon>Endopterygota</taxon>
        <taxon>Coleoptera</taxon>
        <taxon>Polyphaga</taxon>
        <taxon>Cucujiformia</taxon>
        <taxon>Chrysomeloidea</taxon>
        <taxon>Cerambycidae</taxon>
        <taxon>Lamiinae</taxon>
        <taxon>Monochamini</taxon>
        <taxon>Molorchus</taxon>
    </lineage>
</organism>
<dbReference type="SUPFAM" id="SSF57903">
    <property type="entry name" value="FYVE/PHD zinc finger"/>
    <property type="match status" value="1"/>
</dbReference>
<dbReference type="Proteomes" id="UP001162164">
    <property type="component" value="Unassembled WGS sequence"/>
</dbReference>
<dbReference type="InterPro" id="IPR019787">
    <property type="entry name" value="Znf_PHD-finger"/>
</dbReference>
<protein>
    <recommendedName>
        <fullName evidence="7">PHD-type domain-containing protein</fullName>
    </recommendedName>
</protein>
<dbReference type="SMART" id="SM00249">
    <property type="entry name" value="PHD"/>
    <property type="match status" value="1"/>
</dbReference>
<dbReference type="Pfam" id="PF03184">
    <property type="entry name" value="DDE_1"/>
    <property type="match status" value="1"/>
</dbReference>
<dbReference type="PANTHER" id="PTHR19303:SF71">
    <property type="entry name" value="ZINC FINGER PHD-TYPE DOMAIN-CONTAINING PROTEIN"/>
    <property type="match status" value="1"/>
</dbReference>
<evidence type="ECO:0000256" key="2">
    <source>
        <dbReference type="ARBA" id="ARBA00022723"/>
    </source>
</evidence>
<dbReference type="Gene3D" id="3.30.40.10">
    <property type="entry name" value="Zinc/RING finger domain, C3HC4 (zinc finger)"/>
    <property type="match status" value="1"/>
</dbReference>
<evidence type="ECO:0000259" key="7">
    <source>
        <dbReference type="PROSITE" id="PS50016"/>
    </source>
</evidence>
<dbReference type="InterPro" id="IPR013083">
    <property type="entry name" value="Znf_RING/FYVE/PHD"/>
</dbReference>
<proteinExistence type="predicted"/>
<gene>
    <name evidence="8" type="ORF">NQ317_011510</name>
</gene>
<dbReference type="EMBL" id="JAPWTJ010002433">
    <property type="protein sequence ID" value="KAJ8966145.1"/>
    <property type="molecule type" value="Genomic_DNA"/>
</dbReference>
<dbReference type="Pfam" id="PF05225">
    <property type="entry name" value="HTH_psq"/>
    <property type="match status" value="1"/>
</dbReference>
<dbReference type="Gene3D" id="1.10.10.60">
    <property type="entry name" value="Homeodomain-like"/>
    <property type="match status" value="1"/>
</dbReference>
<reference evidence="8" key="1">
    <citation type="journal article" date="2023" name="Insect Mol. Biol.">
        <title>Genome sequencing provides insights into the evolution of gene families encoding plant cell wall-degrading enzymes in longhorned beetles.</title>
        <authorList>
            <person name="Shin N.R."/>
            <person name="Okamura Y."/>
            <person name="Kirsch R."/>
            <person name="Pauchet Y."/>
        </authorList>
    </citation>
    <scope>NUCLEOTIDE SEQUENCE</scope>
    <source>
        <strain evidence="8">MMC_N1</strain>
    </source>
</reference>
<dbReference type="InterPro" id="IPR009057">
    <property type="entry name" value="Homeodomain-like_sf"/>
</dbReference>
<sequence>MAVVYYKVCVGQNGVGQNGMVRNYVKKTDRQQWSNEAMDQAIDAVISGAMGYKKASIQFQLPQTTLERYVKKRKDDPNYVIDKTSGKYQCVFTKEQELELVTYLKDMKRDFWFNCQITTKAGISTSGSKWLQSSFNMDAEMAGEDWVQSFMNRNPELSLRRPEATSGARAMGFNRVAVAQFFTLLNQVITEKKITGERIYNCDETGITVIPKQHSRVIANKGQRQVGVLTSAERGNTVTAEICCSAAGNFMPPMLIFPRKKKQQEFELAPVLLLLDGHASHTKNLEVIDLAREKGVILLCFPPHCSHRLQPLDVAFMRPLSLYYEDEVRKWLRSNPGKVVTLFQISTLFGQAFVNAANMKTALKGFEKTGIWPTNEGIFTDDDFLPAETTNIPIENEIQTCPIPSDNPTKNNETQNPQPEPQPQCSWMPDSPNALIRRPSISSFPALSPEIAMPVPKLKTGFKRVQRKRGKTTILTESPYKAELTEAIEKAKKKDAQKEKVKKNLSGQKQKNVTQLVTKRKKQKIAAKEVESSSDESVDEDDALCLYCNYQYSASTEGWVSCSQCKKWAHNSCAGIDSDDDDSVLICELCTPNNGRYPVLPRKRSGTG</sequence>
<evidence type="ECO:0000256" key="3">
    <source>
        <dbReference type="ARBA" id="ARBA00022771"/>
    </source>
</evidence>
<evidence type="ECO:0000313" key="8">
    <source>
        <dbReference type="EMBL" id="KAJ8966145.1"/>
    </source>
</evidence>
<dbReference type="InterPro" id="IPR011011">
    <property type="entry name" value="Znf_FYVE_PHD"/>
</dbReference>
<evidence type="ECO:0000256" key="1">
    <source>
        <dbReference type="ARBA" id="ARBA00004123"/>
    </source>
</evidence>
<dbReference type="SUPFAM" id="SSF46689">
    <property type="entry name" value="Homeodomain-like"/>
    <property type="match status" value="1"/>
</dbReference>
<evidence type="ECO:0000313" key="9">
    <source>
        <dbReference type="Proteomes" id="UP001162164"/>
    </source>
</evidence>
<dbReference type="InterPro" id="IPR007889">
    <property type="entry name" value="HTH_Psq"/>
</dbReference>
<feature type="region of interest" description="Disordered" evidence="6">
    <location>
        <begin position="398"/>
        <end position="429"/>
    </location>
</feature>
<keyword evidence="9" id="KW-1185">Reference proteome</keyword>
<dbReference type="InterPro" id="IPR001965">
    <property type="entry name" value="Znf_PHD"/>
</dbReference>
<name>A0ABQ9IUQ2_9CUCU</name>
<dbReference type="CDD" id="cd15517">
    <property type="entry name" value="PHD_TCF19_like"/>
    <property type="match status" value="1"/>
</dbReference>
<dbReference type="InterPro" id="IPR004875">
    <property type="entry name" value="DDE_SF_endonuclease_dom"/>
</dbReference>
<evidence type="ECO:0000256" key="6">
    <source>
        <dbReference type="SAM" id="MobiDB-lite"/>
    </source>
</evidence>
<evidence type="ECO:0000256" key="5">
    <source>
        <dbReference type="PROSITE-ProRule" id="PRU00146"/>
    </source>
</evidence>